<evidence type="ECO:0000256" key="2">
    <source>
        <dbReference type="ARBA" id="ARBA00022723"/>
    </source>
</evidence>
<dbReference type="RefSeq" id="WP_070016659.1">
    <property type="nucleotide sequence ID" value="NZ_LJGW01000184.1"/>
</dbReference>
<gene>
    <name evidence="9" type="ORF">AN218_11175</name>
</gene>
<comment type="caution">
    <text evidence="9">The sequence shown here is derived from an EMBL/GenBank/DDBJ whole genome shotgun (WGS) entry which is preliminary data.</text>
</comment>
<organism evidence="9 10">
    <name type="scientific">Streptomyces nanshensis</name>
    <dbReference type="NCBI Taxonomy" id="518642"/>
    <lineage>
        <taxon>Bacteria</taxon>
        <taxon>Bacillati</taxon>
        <taxon>Actinomycetota</taxon>
        <taxon>Actinomycetes</taxon>
        <taxon>Kitasatosporales</taxon>
        <taxon>Streptomycetaceae</taxon>
        <taxon>Streptomyces</taxon>
    </lineage>
</organism>
<keyword evidence="2" id="KW-0479">Metal-binding</keyword>
<dbReference type="PATRIC" id="fig|518642.10.peg.2148"/>
<evidence type="ECO:0000256" key="4">
    <source>
        <dbReference type="ARBA" id="ARBA00022833"/>
    </source>
</evidence>
<dbReference type="Pfam" id="PF01435">
    <property type="entry name" value="Peptidase_M48"/>
    <property type="match status" value="1"/>
</dbReference>
<dbReference type="EMBL" id="LJGW01000184">
    <property type="protein sequence ID" value="OEV11835.1"/>
    <property type="molecule type" value="Genomic_DNA"/>
</dbReference>
<reference evidence="9 10" key="1">
    <citation type="journal article" date="2016" name="Front. Microbiol.">
        <title>Comparative Genomics Analysis of Streptomyces Species Reveals Their Adaptation to the Marine Environment and Their Diversity at the Genomic Level.</title>
        <authorList>
            <person name="Tian X."/>
            <person name="Zhang Z."/>
            <person name="Yang T."/>
            <person name="Chen M."/>
            <person name="Li J."/>
            <person name="Chen F."/>
            <person name="Yang J."/>
            <person name="Li W."/>
            <person name="Zhang B."/>
            <person name="Zhang Z."/>
            <person name="Wu J."/>
            <person name="Zhang C."/>
            <person name="Long L."/>
            <person name="Xiao J."/>
        </authorList>
    </citation>
    <scope>NUCLEOTIDE SEQUENCE [LARGE SCALE GENOMIC DNA]</scope>
    <source>
        <strain evidence="9 10">SCSIO 10429</strain>
    </source>
</reference>
<dbReference type="Gene3D" id="3.30.2010.10">
    <property type="entry name" value="Metalloproteases ('zincins'), catalytic domain"/>
    <property type="match status" value="1"/>
</dbReference>
<keyword evidence="3 6" id="KW-0378">Hydrolase</keyword>
<comment type="cofactor">
    <cofactor evidence="6">
        <name>Zn(2+)</name>
        <dbReference type="ChEBI" id="CHEBI:29105"/>
    </cofactor>
    <text evidence="6">Binds 1 zinc ion per subunit.</text>
</comment>
<accession>A0A1E7L6J9</accession>
<sequence>MLVTLALLVLGGLAAAVAPRVLARSSWPEREPVLGLWVWQCVVVAVLLCCVLAMAFSAAAAWQAVRGHVFAPAPNGVEEAYGLGLGSYGPWAGTLAVLLACGGAWTGAMLLREVYEARLRRRRRHAELRERVPRLPGEEPGGTDRLVVLEGERPEAWWLPGATPRLVVTTAALRRLKGRQLDAVLEHEQGHARARHDWLLHCSAALAAGFPRVPVFAAFRDQVHALVEMAADDAASKRYGRLTTALALVGLNEDRGVFGPAPTPLAQVPHRVQRLLAAAPRLPFSRRVRMTAAAVLVPAVPLLVAFVPGLSALR</sequence>
<dbReference type="Proteomes" id="UP000176005">
    <property type="component" value="Unassembled WGS sequence"/>
</dbReference>
<dbReference type="InterPro" id="IPR001915">
    <property type="entry name" value="Peptidase_M48"/>
</dbReference>
<keyword evidence="7" id="KW-0812">Transmembrane</keyword>
<dbReference type="InterPro" id="IPR052173">
    <property type="entry name" value="Beta-lactam_resp_regulator"/>
</dbReference>
<protein>
    <recommendedName>
        <fullName evidence="8">Peptidase M48 domain-containing protein</fullName>
    </recommendedName>
</protein>
<feature type="transmembrane region" description="Helical" evidence="7">
    <location>
        <begin position="33"/>
        <end position="56"/>
    </location>
</feature>
<evidence type="ECO:0000256" key="5">
    <source>
        <dbReference type="ARBA" id="ARBA00023049"/>
    </source>
</evidence>
<feature type="transmembrane region" description="Helical" evidence="7">
    <location>
        <begin position="291"/>
        <end position="313"/>
    </location>
</feature>
<evidence type="ECO:0000313" key="9">
    <source>
        <dbReference type="EMBL" id="OEV11835.1"/>
    </source>
</evidence>
<name>A0A1E7L6J9_9ACTN</name>
<keyword evidence="5 6" id="KW-0482">Metalloprotease</keyword>
<evidence type="ECO:0000256" key="7">
    <source>
        <dbReference type="SAM" id="Phobius"/>
    </source>
</evidence>
<evidence type="ECO:0000259" key="8">
    <source>
        <dbReference type="Pfam" id="PF01435"/>
    </source>
</evidence>
<evidence type="ECO:0000313" key="10">
    <source>
        <dbReference type="Proteomes" id="UP000176005"/>
    </source>
</evidence>
<keyword evidence="10" id="KW-1185">Reference proteome</keyword>
<evidence type="ECO:0000256" key="6">
    <source>
        <dbReference type="RuleBase" id="RU003983"/>
    </source>
</evidence>
<dbReference type="GO" id="GO:0006508">
    <property type="term" value="P:proteolysis"/>
    <property type="evidence" value="ECO:0007669"/>
    <property type="project" value="UniProtKB-KW"/>
</dbReference>
<dbReference type="PANTHER" id="PTHR34978">
    <property type="entry name" value="POSSIBLE SENSOR-TRANSDUCER PROTEIN BLAR"/>
    <property type="match status" value="1"/>
</dbReference>
<keyword evidence="7" id="KW-1133">Transmembrane helix</keyword>
<evidence type="ECO:0000256" key="1">
    <source>
        <dbReference type="ARBA" id="ARBA00022670"/>
    </source>
</evidence>
<comment type="similarity">
    <text evidence="6">Belongs to the peptidase M48 family.</text>
</comment>
<feature type="domain" description="Peptidase M48" evidence="8">
    <location>
        <begin position="146"/>
        <end position="202"/>
    </location>
</feature>
<dbReference type="GO" id="GO:0004222">
    <property type="term" value="F:metalloendopeptidase activity"/>
    <property type="evidence" value="ECO:0007669"/>
    <property type="project" value="InterPro"/>
</dbReference>
<dbReference type="GO" id="GO:0046872">
    <property type="term" value="F:metal ion binding"/>
    <property type="evidence" value="ECO:0007669"/>
    <property type="project" value="UniProtKB-KW"/>
</dbReference>
<dbReference type="AlphaFoldDB" id="A0A1E7L6J9"/>
<dbReference type="PANTHER" id="PTHR34978:SF3">
    <property type="entry name" value="SLR0241 PROTEIN"/>
    <property type="match status" value="1"/>
</dbReference>
<dbReference type="CDD" id="cd07326">
    <property type="entry name" value="M56_BlaR1_MecR1_like"/>
    <property type="match status" value="1"/>
</dbReference>
<evidence type="ECO:0000256" key="3">
    <source>
        <dbReference type="ARBA" id="ARBA00022801"/>
    </source>
</evidence>
<keyword evidence="7" id="KW-0472">Membrane</keyword>
<keyword evidence="1 6" id="KW-0645">Protease</keyword>
<proteinExistence type="inferred from homology"/>
<keyword evidence="4 6" id="KW-0862">Zinc</keyword>